<dbReference type="EMBL" id="JAAGLQ010000282">
    <property type="protein sequence ID" value="NEA16628.1"/>
    <property type="molecule type" value="Genomic_DNA"/>
</dbReference>
<protein>
    <submittedName>
        <fullName evidence="2">Uncharacterized protein</fullName>
    </submittedName>
</protein>
<proteinExistence type="predicted"/>
<dbReference type="AlphaFoldDB" id="A0A6N9TZ21"/>
<accession>A0A6N9TZ21</accession>
<evidence type="ECO:0000313" key="2">
    <source>
        <dbReference type="EMBL" id="NEA16628.1"/>
    </source>
</evidence>
<organism evidence="2 3">
    <name type="scientific">Streptomyces halstedii</name>
    <dbReference type="NCBI Taxonomy" id="1944"/>
    <lineage>
        <taxon>Bacteria</taxon>
        <taxon>Bacillati</taxon>
        <taxon>Actinomycetota</taxon>
        <taxon>Actinomycetes</taxon>
        <taxon>Kitasatosporales</taxon>
        <taxon>Streptomycetaceae</taxon>
        <taxon>Streptomyces</taxon>
    </lineage>
</organism>
<feature type="region of interest" description="Disordered" evidence="1">
    <location>
        <begin position="18"/>
        <end position="68"/>
    </location>
</feature>
<gene>
    <name evidence="2" type="ORF">G3I29_14050</name>
</gene>
<evidence type="ECO:0000256" key="1">
    <source>
        <dbReference type="SAM" id="MobiDB-lite"/>
    </source>
</evidence>
<sequence>PVAAVVPSESPEVVAVVTPTGTAEGAGTEDGGPESVEDAAGRAGTVPGVPQGAGEQVAGARGATDVER</sequence>
<reference evidence="2 3" key="1">
    <citation type="submission" date="2020-01" db="EMBL/GenBank/DDBJ databases">
        <title>Insect and environment-associated Actinomycetes.</title>
        <authorList>
            <person name="Currrie C."/>
            <person name="Chevrette M."/>
            <person name="Carlson C."/>
            <person name="Stubbendieck R."/>
            <person name="Wendt-Pienkowski E."/>
        </authorList>
    </citation>
    <scope>NUCLEOTIDE SEQUENCE [LARGE SCALE GENOMIC DNA]</scope>
    <source>
        <strain evidence="2 3">SID11342</strain>
    </source>
</reference>
<comment type="caution">
    <text evidence="2">The sequence shown here is derived from an EMBL/GenBank/DDBJ whole genome shotgun (WGS) entry which is preliminary data.</text>
</comment>
<name>A0A6N9TZ21_STRHA</name>
<evidence type="ECO:0000313" key="3">
    <source>
        <dbReference type="Proteomes" id="UP000471293"/>
    </source>
</evidence>
<dbReference type="Proteomes" id="UP000471293">
    <property type="component" value="Unassembled WGS sequence"/>
</dbReference>
<feature type="non-terminal residue" evidence="2">
    <location>
        <position position="1"/>
    </location>
</feature>